<feature type="compositionally biased region" description="Pro residues" evidence="1">
    <location>
        <begin position="46"/>
        <end position="61"/>
    </location>
</feature>
<evidence type="ECO:0000313" key="3">
    <source>
        <dbReference type="Proteomes" id="UP001281761"/>
    </source>
</evidence>
<protein>
    <submittedName>
        <fullName evidence="2">Uncharacterized protein</fullName>
    </submittedName>
</protein>
<sequence length="320" mass="35590">MDTTVDHHHITQAAYVTTGMAFPAVARLINQDRCHHRYRTPSATATPPPPLQPPSQPPHHPSLPSLLVHPPNQLADSIQSAPSSPPLTTYERNFSPLAVIRRTCSENVEDRNKPSPVSTTQKQGTNPGVGGVRAISVDGGPFFEVDKKTSFLRVSQNRFRIEVGDTLLKSSEDLPGILALFNPPEPLVALHPKAKSWDRPRVTRSFIARPYNIIARQNCQMINPEATSQTSYALVRIDFKEDLKGDVDLKDPPAPGLTGLTFSDRASLLLRDDVPKEHKQEHEELVRKTLTRSVTVLIERTRDSIAAFVQLWEEKFSKTG</sequence>
<gene>
    <name evidence="2" type="ORF">BLNAU_7068</name>
</gene>
<evidence type="ECO:0000256" key="1">
    <source>
        <dbReference type="SAM" id="MobiDB-lite"/>
    </source>
</evidence>
<organism evidence="2 3">
    <name type="scientific">Blattamonas nauphoetae</name>
    <dbReference type="NCBI Taxonomy" id="2049346"/>
    <lineage>
        <taxon>Eukaryota</taxon>
        <taxon>Metamonada</taxon>
        <taxon>Preaxostyla</taxon>
        <taxon>Oxymonadida</taxon>
        <taxon>Blattamonas</taxon>
    </lineage>
</organism>
<dbReference type="Proteomes" id="UP001281761">
    <property type="component" value="Unassembled WGS sequence"/>
</dbReference>
<accession>A0ABQ9Y2B6</accession>
<feature type="region of interest" description="Disordered" evidence="1">
    <location>
        <begin position="39"/>
        <end position="70"/>
    </location>
</feature>
<keyword evidence="3" id="KW-1185">Reference proteome</keyword>
<name>A0ABQ9Y2B6_9EUKA</name>
<dbReference type="EMBL" id="JARBJD010000042">
    <property type="protein sequence ID" value="KAK2957892.1"/>
    <property type="molecule type" value="Genomic_DNA"/>
</dbReference>
<feature type="compositionally biased region" description="Polar residues" evidence="1">
    <location>
        <begin position="115"/>
        <end position="126"/>
    </location>
</feature>
<evidence type="ECO:0000313" key="2">
    <source>
        <dbReference type="EMBL" id="KAK2957892.1"/>
    </source>
</evidence>
<comment type="caution">
    <text evidence="2">The sequence shown here is derived from an EMBL/GenBank/DDBJ whole genome shotgun (WGS) entry which is preliminary data.</text>
</comment>
<feature type="region of interest" description="Disordered" evidence="1">
    <location>
        <begin position="105"/>
        <end position="131"/>
    </location>
</feature>
<reference evidence="2 3" key="1">
    <citation type="journal article" date="2022" name="bioRxiv">
        <title>Genomics of Preaxostyla Flagellates Illuminates Evolutionary Transitions and the Path Towards Mitochondrial Loss.</title>
        <authorList>
            <person name="Novak L.V.F."/>
            <person name="Treitli S.C."/>
            <person name="Pyrih J."/>
            <person name="Halakuc P."/>
            <person name="Pipaliya S.V."/>
            <person name="Vacek V."/>
            <person name="Brzon O."/>
            <person name="Soukal P."/>
            <person name="Eme L."/>
            <person name="Dacks J.B."/>
            <person name="Karnkowska A."/>
            <person name="Elias M."/>
            <person name="Hampl V."/>
        </authorList>
    </citation>
    <scope>NUCLEOTIDE SEQUENCE [LARGE SCALE GENOMIC DNA]</scope>
    <source>
        <strain evidence="2">NAU3</strain>
        <tissue evidence="2">Gut</tissue>
    </source>
</reference>
<proteinExistence type="predicted"/>